<dbReference type="PANTHER" id="PTHR30238:SF4">
    <property type="entry name" value="SLL1022 PROTEIN"/>
    <property type="match status" value="1"/>
</dbReference>
<evidence type="ECO:0000256" key="5">
    <source>
        <dbReference type="ARBA" id="ARBA00023136"/>
    </source>
</evidence>
<evidence type="ECO:0000256" key="3">
    <source>
        <dbReference type="ARBA" id="ARBA00022692"/>
    </source>
</evidence>
<feature type="transmembrane region" description="Helical" evidence="6">
    <location>
        <begin position="113"/>
        <end position="133"/>
    </location>
</feature>
<dbReference type="PANTHER" id="PTHR30238">
    <property type="entry name" value="MEMBRANE BOUND PREDICTED REDOX MODULATOR"/>
    <property type="match status" value="1"/>
</dbReference>
<evidence type="ECO:0000256" key="1">
    <source>
        <dbReference type="ARBA" id="ARBA00004141"/>
    </source>
</evidence>
<dbReference type="AlphaFoldDB" id="A0A2D2D2I3"/>
<keyword evidence="3 6" id="KW-0812">Transmembrane</keyword>
<reference evidence="8" key="1">
    <citation type="submission" date="2017-10" db="EMBL/GenBank/DDBJ databases">
        <title>Completed PacBio SMRT sequence of Methylosinus trichosporium OB3b reveals presence of a third large plasmid.</title>
        <authorList>
            <person name="Charles T.C."/>
            <person name="Lynch M.D.J."/>
            <person name="Heil J.R."/>
            <person name="Cheng J."/>
        </authorList>
    </citation>
    <scope>NUCLEOTIDE SEQUENCE [LARGE SCALE GENOMIC DNA]</scope>
    <source>
        <strain evidence="8">OB3b</strain>
    </source>
</reference>
<feature type="transmembrane region" description="Helical" evidence="6">
    <location>
        <begin position="139"/>
        <end position="157"/>
    </location>
</feature>
<comment type="subcellular location">
    <subcellularLocation>
        <location evidence="1">Membrane</location>
        <topology evidence="1">Multi-pass membrane protein</topology>
    </subcellularLocation>
</comment>
<feature type="transmembrane region" description="Helical" evidence="6">
    <location>
        <begin position="178"/>
        <end position="198"/>
    </location>
</feature>
<dbReference type="EMBL" id="CP023737">
    <property type="protein sequence ID" value="ATQ69195.1"/>
    <property type="molecule type" value="Genomic_DNA"/>
</dbReference>
<keyword evidence="4 6" id="KW-1133">Transmembrane helix</keyword>
<dbReference type="GO" id="GO:0016020">
    <property type="term" value="C:membrane"/>
    <property type="evidence" value="ECO:0007669"/>
    <property type="project" value="UniProtKB-SubCell"/>
</dbReference>
<proteinExistence type="inferred from homology"/>
<evidence type="ECO:0000256" key="6">
    <source>
        <dbReference type="SAM" id="Phobius"/>
    </source>
</evidence>
<keyword evidence="8" id="KW-1185">Reference proteome</keyword>
<gene>
    <name evidence="7" type="ORF">CQW49_15880</name>
</gene>
<protein>
    <recommendedName>
        <fullName evidence="9">Tellurium resistance protein TerC</fullName>
    </recommendedName>
</protein>
<dbReference type="Proteomes" id="UP000230709">
    <property type="component" value="Chromosome"/>
</dbReference>
<feature type="transmembrane region" description="Helical" evidence="6">
    <location>
        <begin position="266"/>
        <end position="286"/>
    </location>
</feature>
<organism evidence="7 8">
    <name type="scientific">Methylosinus trichosporium (strain ATCC 35070 / NCIMB 11131 / UNIQEM 75 / OB3b)</name>
    <dbReference type="NCBI Taxonomy" id="595536"/>
    <lineage>
        <taxon>Bacteria</taxon>
        <taxon>Pseudomonadati</taxon>
        <taxon>Pseudomonadota</taxon>
        <taxon>Alphaproteobacteria</taxon>
        <taxon>Hyphomicrobiales</taxon>
        <taxon>Methylocystaceae</taxon>
        <taxon>Methylosinus</taxon>
    </lineage>
</organism>
<evidence type="ECO:0008006" key="9">
    <source>
        <dbReference type="Google" id="ProtNLM"/>
    </source>
</evidence>
<evidence type="ECO:0000313" key="8">
    <source>
        <dbReference type="Proteomes" id="UP000230709"/>
    </source>
</evidence>
<evidence type="ECO:0000256" key="2">
    <source>
        <dbReference type="ARBA" id="ARBA00007511"/>
    </source>
</evidence>
<feature type="transmembrane region" description="Helical" evidence="6">
    <location>
        <begin position="204"/>
        <end position="223"/>
    </location>
</feature>
<feature type="transmembrane region" description="Helical" evidence="6">
    <location>
        <begin position="75"/>
        <end position="101"/>
    </location>
</feature>
<evidence type="ECO:0000313" key="7">
    <source>
        <dbReference type="EMBL" id="ATQ69195.1"/>
    </source>
</evidence>
<dbReference type="STRING" id="595536.GCA_000178815_02007"/>
<dbReference type="NCBIfam" id="TIGR03717">
    <property type="entry name" value="R_switched_YjbE"/>
    <property type="match status" value="1"/>
</dbReference>
<accession>A0A2D2D2I3</accession>
<sequence length="295" mass="31340">MSVPPPWGDSTVSSPQRQLALRRILGLDLLRRRDRRRCFHTVSRHISARRPRTPVLEPRELTMQPFVWRLSEPSFFGLALQVAGVNFLLSGDNVVAITLAARELPLRRRRWGMALGVGVAVLLTAFFIAIVSFLMRIPFLRLLAGAALLQIAFHLGLPNRDGDQRAISGDGVIRAARAIAVATLVMSLDNVIAIAAVARDDLAAIVFGLLLSIPLVVVGAEALAVLFDRFPALALPGAGLLGWIAGETIATDPAVTQVVEATLGSAAAPGVGFTGAMAGAGAVLFARSPSILKAR</sequence>
<dbReference type="Pfam" id="PF03741">
    <property type="entry name" value="TerC"/>
    <property type="match status" value="1"/>
</dbReference>
<dbReference type="KEGG" id="mtw:CQW49_15880"/>
<feature type="transmembrane region" description="Helical" evidence="6">
    <location>
        <begin position="230"/>
        <end position="246"/>
    </location>
</feature>
<comment type="similarity">
    <text evidence="2">Belongs to the TerC family.</text>
</comment>
<dbReference type="InterPro" id="IPR022301">
    <property type="entry name" value="Integral_membrane_YjbE"/>
</dbReference>
<evidence type="ECO:0000256" key="4">
    <source>
        <dbReference type="ARBA" id="ARBA00022989"/>
    </source>
</evidence>
<keyword evidence="5 6" id="KW-0472">Membrane</keyword>
<name>A0A2D2D2I3_METT3</name>
<dbReference type="InterPro" id="IPR005496">
    <property type="entry name" value="Integral_membrane_TerC"/>
</dbReference>